<feature type="transmembrane region" description="Helical" evidence="1">
    <location>
        <begin position="146"/>
        <end position="165"/>
    </location>
</feature>
<proteinExistence type="predicted"/>
<evidence type="ECO:0000313" key="3">
    <source>
        <dbReference type="Proteomes" id="UP000245911"/>
    </source>
</evidence>
<accession>A0A2T8HZC5</accession>
<name>A0A2T8HZC5_9RHOB</name>
<keyword evidence="3" id="KW-1185">Reference proteome</keyword>
<feature type="transmembrane region" description="Helical" evidence="1">
    <location>
        <begin position="20"/>
        <end position="45"/>
    </location>
</feature>
<evidence type="ECO:0000256" key="1">
    <source>
        <dbReference type="SAM" id="Phobius"/>
    </source>
</evidence>
<feature type="transmembrane region" description="Helical" evidence="1">
    <location>
        <begin position="77"/>
        <end position="99"/>
    </location>
</feature>
<keyword evidence="1" id="KW-0472">Membrane</keyword>
<dbReference type="EMBL" id="QDKM01000001">
    <property type="protein sequence ID" value="PVH30786.1"/>
    <property type="molecule type" value="Genomic_DNA"/>
</dbReference>
<dbReference type="RefSeq" id="WP_116556601.1">
    <property type="nucleotide sequence ID" value="NZ_JBLWXM010000021.1"/>
</dbReference>
<organism evidence="2 3">
    <name type="scientific">Pararhodobacter oceanensis</name>
    <dbReference type="NCBI Taxonomy" id="2172121"/>
    <lineage>
        <taxon>Bacteria</taxon>
        <taxon>Pseudomonadati</taxon>
        <taxon>Pseudomonadota</taxon>
        <taxon>Alphaproteobacteria</taxon>
        <taxon>Rhodobacterales</taxon>
        <taxon>Paracoccaceae</taxon>
        <taxon>Pararhodobacter</taxon>
    </lineage>
</organism>
<protein>
    <submittedName>
        <fullName evidence="2">Component of SufBCD complex</fullName>
    </submittedName>
</protein>
<dbReference type="Proteomes" id="UP000245911">
    <property type="component" value="Unassembled WGS sequence"/>
</dbReference>
<comment type="caution">
    <text evidence="2">The sequence shown here is derived from an EMBL/GenBank/DDBJ whole genome shotgun (WGS) entry which is preliminary data.</text>
</comment>
<evidence type="ECO:0000313" key="2">
    <source>
        <dbReference type="EMBL" id="PVH30786.1"/>
    </source>
</evidence>
<keyword evidence="1" id="KW-0812">Transmembrane</keyword>
<dbReference type="OrthoDB" id="7847071at2"/>
<keyword evidence="1" id="KW-1133">Transmembrane helix</keyword>
<feature type="transmembrane region" description="Helical" evidence="1">
    <location>
        <begin position="105"/>
        <end position="125"/>
    </location>
</feature>
<gene>
    <name evidence="2" type="ORF">DDE20_01120</name>
</gene>
<reference evidence="2 3" key="1">
    <citation type="submission" date="2018-04" db="EMBL/GenBank/DDBJ databases">
        <title>Pararhodobacter oceanense sp. nov., isolated from marine intertidal sediment.</title>
        <authorList>
            <person name="Wang X.-L."/>
            <person name="Du Z.-J."/>
        </authorList>
    </citation>
    <scope>NUCLEOTIDE SEQUENCE [LARGE SCALE GENOMIC DNA]</scope>
    <source>
        <strain evidence="2 3">AM505</strain>
    </source>
</reference>
<dbReference type="AlphaFoldDB" id="A0A2T8HZC5"/>
<sequence length="175" mass="19298">MDFYSTVFSTIDLRSFSNIWFWIAIAVAWSNMTHFIIGVPFDMVLRARRRGGQAMADLEDLALIQARRRGEIMRSSGVWIVGIWTAILTTLAVLGFGFGEELAQAMTFLLVPMSVATGLGLGFAAKLERAPLRGSALTRKLTLHRVMIQGLGLVAILITTMWGTLHNLSIPVFGL</sequence>